<dbReference type="Proteomes" id="UP000032180">
    <property type="component" value="Chromosome 6"/>
</dbReference>
<dbReference type="PANTHER" id="PTHR47074">
    <property type="entry name" value="BNAC02G40300D PROTEIN"/>
    <property type="match status" value="1"/>
</dbReference>
<reference evidence="2" key="2">
    <citation type="submission" date="2013-12" db="EMBL/GenBank/DDBJ databases">
        <authorList>
            <person name="Yu Y."/>
            <person name="Lee S."/>
            <person name="de Baynast K."/>
            <person name="Wissotski M."/>
            <person name="Liu L."/>
            <person name="Talag J."/>
            <person name="Goicoechea J."/>
            <person name="Angelova A."/>
            <person name="Jetty R."/>
            <person name="Kudrna D."/>
            <person name="Golser W."/>
            <person name="Rivera L."/>
            <person name="Zhang J."/>
            <person name="Wing R."/>
        </authorList>
    </citation>
    <scope>NUCLEOTIDE SEQUENCE</scope>
</reference>
<dbReference type="CDD" id="cd06222">
    <property type="entry name" value="RNase_H_like"/>
    <property type="match status" value="1"/>
</dbReference>
<name>A0A0D9WNZ2_9ORYZ</name>
<dbReference type="AlphaFoldDB" id="A0A0D9WNZ2"/>
<protein>
    <recommendedName>
        <fullName evidence="3">RNase H type-1 domain-containing protein</fullName>
    </recommendedName>
</protein>
<sequence length="133" mass="15152">MWALWTIRNKRRHREAPWPVQKAVEWAKNVAFDLWQLAHPLKEKVPTPAQFWARPPQDWCKCNTDGAFFPDSKSGATCCYLGPSRNFYGCKIKVGTDALMMKAMACREGHLLALQLGVSNVCLETDCQELIVL</sequence>
<reference evidence="1" key="3">
    <citation type="submission" date="2015-04" db="UniProtKB">
        <authorList>
            <consortium name="EnsemblPlants"/>
        </authorList>
    </citation>
    <scope>IDENTIFICATION</scope>
</reference>
<dbReference type="EnsemblPlants" id="LPERR06G08680.1">
    <property type="protein sequence ID" value="LPERR06G08680.1"/>
    <property type="gene ID" value="LPERR06G08680"/>
</dbReference>
<dbReference type="HOGENOM" id="CLU_1941847_0_0_1"/>
<keyword evidence="2" id="KW-1185">Reference proteome</keyword>
<dbReference type="eggNOG" id="KOG1075">
    <property type="taxonomic scope" value="Eukaryota"/>
</dbReference>
<dbReference type="Gramene" id="LPERR06G08680.1">
    <property type="protein sequence ID" value="LPERR06G08680.1"/>
    <property type="gene ID" value="LPERR06G08680"/>
</dbReference>
<dbReference type="STRING" id="77586.A0A0D9WNZ2"/>
<dbReference type="PANTHER" id="PTHR47074:SF11">
    <property type="entry name" value="REVERSE TRANSCRIPTASE-LIKE PROTEIN"/>
    <property type="match status" value="1"/>
</dbReference>
<proteinExistence type="predicted"/>
<reference evidence="1 2" key="1">
    <citation type="submission" date="2012-08" db="EMBL/GenBank/DDBJ databases">
        <title>Oryza genome evolution.</title>
        <authorList>
            <person name="Wing R.A."/>
        </authorList>
    </citation>
    <scope>NUCLEOTIDE SEQUENCE</scope>
</reference>
<dbReference type="InterPro" id="IPR052929">
    <property type="entry name" value="RNase_H-like_EbsB-rel"/>
</dbReference>
<organism evidence="1 2">
    <name type="scientific">Leersia perrieri</name>
    <dbReference type="NCBI Taxonomy" id="77586"/>
    <lineage>
        <taxon>Eukaryota</taxon>
        <taxon>Viridiplantae</taxon>
        <taxon>Streptophyta</taxon>
        <taxon>Embryophyta</taxon>
        <taxon>Tracheophyta</taxon>
        <taxon>Spermatophyta</taxon>
        <taxon>Magnoliopsida</taxon>
        <taxon>Liliopsida</taxon>
        <taxon>Poales</taxon>
        <taxon>Poaceae</taxon>
        <taxon>BOP clade</taxon>
        <taxon>Oryzoideae</taxon>
        <taxon>Oryzeae</taxon>
        <taxon>Oryzinae</taxon>
        <taxon>Leersia</taxon>
    </lineage>
</organism>
<evidence type="ECO:0000313" key="2">
    <source>
        <dbReference type="Proteomes" id="UP000032180"/>
    </source>
</evidence>
<dbReference type="InterPro" id="IPR044730">
    <property type="entry name" value="RNase_H-like_dom_plant"/>
</dbReference>
<accession>A0A0D9WNZ2</accession>
<evidence type="ECO:0000313" key="1">
    <source>
        <dbReference type="EnsemblPlants" id="LPERR06G08680.1"/>
    </source>
</evidence>
<evidence type="ECO:0008006" key="3">
    <source>
        <dbReference type="Google" id="ProtNLM"/>
    </source>
</evidence>